<keyword evidence="5" id="KW-1185">Reference proteome</keyword>
<accession>A0AAD7MG18</accession>
<evidence type="ECO:0000259" key="3">
    <source>
        <dbReference type="Pfam" id="PF10544"/>
    </source>
</evidence>
<keyword evidence="2" id="KW-1133">Transmembrane helix</keyword>
<feature type="transmembrane region" description="Helical" evidence="2">
    <location>
        <begin position="132"/>
        <end position="162"/>
    </location>
</feature>
<evidence type="ECO:0000313" key="4">
    <source>
        <dbReference type="EMBL" id="KAJ7715621.1"/>
    </source>
</evidence>
<gene>
    <name evidence="4" type="ORF">B0H16DRAFT_1741777</name>
</gene>
<sequence>MSFSTPPAPPTPATSTLPATVTANDSPSNSWSTSARSSSSRLRSESRAPASDPPIKARSRGPLPPTAFNLQPPPSRIGQSVGSGTATPTTGTTTTTGTTNTIYAGLTGLLLSLGFALIVSSQRRLLQTPRGVTAAIPALVAVAAPLVAALVVVAIVVDYLFLAPPLSALEWCENYGAVFGLRPMRLAPPTLKQINVLPPLSRIAALAGFPSRFAREGPGFVYVHFRVKIGVAVNVPRRQRGYRKCDDLQSHFWLWSFLVVAHNHFLRPGLICSTRGWLPGAECTYEIQCVVCTQLFCRFDRSEKMAPGRTLKFFIRAFESHDHARIADLSDPYDDGPGFNYLVRRRRRTDIDALNLGVITQAQLDARTEYKWGETERPITERQREYRRCEAMYEIVWIRIYSTPVRKLSEGLVHAEFRIAGLQAPDALCSCGTNHREWFLLDPLEGDTAAALEYVFVRWMALLGHPDWEEEDL</sequence>
<feature type="compositionally biased region" description="Low complexity" evidence="1">
    <location>
        <begin position="82"/>
        <end position="98"/>
    </location>
</feature>
<feature type="compositionally biased region" description="Pro residues" evidence="1">
    <location>
        <begin position="1"/>
        <end position="12"/>
    </location>
</feature>
<protein>
    <recommendedName>
        <fullName evidence="3">Bacteriophage T5 Orf172 DNA-binding domain-containing protein</fullName>
    </recommendedName>
</protein>
<dbReference type="EMBL" id="JARKIB010000304">
    <property type="protein sequence ID" value="KAJ7715621.1"/>
    <property type="molecule type" value="Genomic_DNA"/>
</dbReference>
<dbReference type="InterPro" id="IPR018306">
    <property type="entry name" value="Phage_T5_Orf172_DNA-bd"/>
</dbReference>
<evidence type="ECO:0000313" key="5">
    <source>
        <dbReference type="Proteomes" id="UP001215598"/>
    </source>
</evidence>
<dbReference type="Pfam" id="PF10544">
    <property type="entry name" value="T5orf172"/>
    <property type="match status" value="1"/>
</dbReference>
<comment type="caution">
    <text evidence="4">The sequence shown here is derived from an EMBL/GenBank/DDBJ whole genome shotgun (WGS) entry which is preliminary data.</text>
</comment>
<name>A0AAD7MG18_9AGAR</name>
<proteinExistence type="predicted"/>
<evidence type="ECO:0000256" key="1">
    <source>
        <dbReference type="SAM" id="MobiDB-lite"/>
    </source>
</evidence>
<evidence type="ECO:0000256" key="2">
    <source>
        <dbReference type="SAM" id="Phobius"/>
    </source>
</evidence>
<feature type="compositionally biased region" description="Low complexity" evidence="1">
    <location>
        <begin position="13"/>
        <end position="41"/>
    </location>
</feature>
<reference evidence="4" key="1">
    <citation type="submission" date="2023-03" db="EMBL/GenBank/DDBJ databases">
        <title>Massive genome expansion in bonnet fungi (Mycena s.s.) driven by repeated elements and novel gene families across ecological guilds.</title>
        <authorList>
            <consortium name="Lawrence Berkeley National Laboratory"/>
            <person name="Harder C.B."/>
            <person name="Miyauchi S."/>
            <person name="Viragh M."/>
            <person name="Kuo A."/>
            <person name="Thoen E."/>
            <person name="Andreopoulos B."/>
            <person name="Lu D."/>
            <person name="Skrede I."/>
            <person name="Drula E."/>
            <person name="Henrissat B."/>
            <person name="Morin E."/>
            <person name="Kohler A."/>
            <person name="Barry K."/>
            <person name="LaButti K."/>
            <person name="Morin E."/>
            <person name="Salamov A."/>
            <person name="Lipzen A."/>
            <person name="Mereny Z."/>
            <person name="Hegedus B."/>
            <person name="Baldrian P."/>
            <person name="Stursova M."/>
            <person name="Weitz H."/>
            <person name="Taylor A."/>
            <person name="Grigoriev I.V."/>
            <person name="Nagy L.G."/>
            <person name="Martin F."/>
            <person name="Kauserud H."/>
        </authorList>
    </citation>
    <scope>NUCLEOTIDE SEQUENCE</scope>
    <source>
        <strain evidence="4">CBHHK182m</strain>
    </source>
</reference>
<dbReference type="Proteomes" id="UP001215598">
    <property type="component" value="Unassembled WGS sequence"/>
</dbReference>
<organism evidence="4 5">
    <name type="scientific">Mycena metata</name>
    <dbReference type="NCBI Taxonomy" id="1033252"/>
    <lineage>
        <taxon>Eukaryota</taxon>
        <taxon>Fungi</taxon>
        <taxon>Dikarya</taxon>
        <taxon>Basidiomycota</taxon>
        <taxon>Agaricomycotina</taxon>
        <taxon>Agaricomycetes</taxon>
        <taxon>Agaricomycetidae</taxon>
        <taxon>Agaricales</taxon>
        <taxon>Marasmiineae</taxon>
        <taxon>Mycenaceae</taxon>
        <taxon>Mycena</taxon>
    </lineage>
</organism>
<feature type="transmembrane region" description="Helical" evidence="2">
    <location>
        <begin position="102"/>
        <end position="120"/>
    </location>
</feature>
<dbReference type="AlphaFoldDB" id="A0AAD7MG18"/>
<keyword evidence="2" id="KW-0812">Transmembrane</keyword>
<feature type="region of interest" description="Disordered" evidence="1">
    <location>
        <begin position="1"/>
        <end position="98"/>
    </location>
</feature>
<feature type="domain" description="Bacteriophage T5 Orf172 DNA-binding" evidence="3">
    <location>
        <begin position="359"/>
        <end position="443"/>
    </location>
</feature>
<keyword evidence="2" id="KW-0472">Membrane</keyword>